<reference evidence="2 3" key="1">
    <citation type="submission" date="2024-01" db="EMBL/GenBank/DDBJ databases">
        <title>Genome assemblies of Stephania.</title>
        <authorList>
            <person name="Yang L."/>
        </authorList>
    </citation>
    <scope>NUCLEOTIDE SEQUENCE [LARGE SCALE GENOMIC DNA]</scope>
    <source>
        <strain evidence="2">QJT</strain>
        <tissue evidence="2">Leaf</tissue>
    </source>
</reference>
<protein>
    <submittedName>
        <fullName evidence="2">Uncharacterized protein</fullName>
    </submittedName>
</protein>
<organism evidence="2 3">
    <name type="scientific">Stephania japonica</name>
    <dbReference type="NCBI Taxonomy" id="461633"/>
    <lineage>
        <taxon>Eukaryota</taxon>
        <taxon>Viridiplantae</taxon>
        <taxon>Streptophyta</taxon>
        <taxon>Embryophyta</taxon>
        <taxon>Tracheophyta</taxon>
        <taxon>Spermatophyta</taxon>
        <taxon>Magnoliopsida</taxon>
        <taxon>Ranunculales</taxon>
        <taxon>Menispermaceae</taxon>
        <taxon>Menispermoideae</taxon>
        <taxon>Cissampelideae</taxon>
        <taxon>Stephania</taxon>
    </lineage>
</organism>
<dbReference type="AlphaFoldDB" id="A0AAP0PV19"/>
<proteinExistence type="predicted"/>
<feature type="transmembrane region" description="Helical" evidence="1">
    <location>
        <begin position="30"/>
        <end position="48"/>
    </location>
</feature>
<accession>A0AAP0PV19</accession>
<keyword evidence="1" id="KW-1133">Transmembrane helix</keyword>
<gene>
    <name evidence="2" type="ORF">Sjap_001451</name>
</gene>
<keyword evidence="1" id="KW-0472">Membrane</keyword>
<keyword evidence="3" id="KW-1185">Reference proteome</keyword>
<evidence type="ECO:0000313" key="2">
    <source>
        <dbReference type="EMBL" id="KAK9153971.1"/>
    </source>
</evidence>
<sequence length="66" mass="7551">MHETLCDTRKDLHNQWGSIPVMVYIINGKVMVYTISGEIMVYIISFLTSPLKLKMVATESLEFANE</sequence>
<dbReference type="EMBL" id="JBBNAE010000001">
    <property type="protein sequence ID" value="KAK9153971.1"/>
    <property type="molecule type" value="Genomic_DNA"/>
</dbReference>
<evidence type="ECO:0000256" key="1">
    <source>
        <dbReference type="SAM" id="Phobius"/>
    </source>
</evidence>
<name>A0AAP0PV19_9MAGN</name>
<dbReference type="Proteomes" id="UP001417504">
    <property type="component" value="Unassembled WGS sequence"/>
</dbReference>
<evidence type="ECO:0000313" key="3">
    <source>
        <dbReference type="Proteomes" id="UP001417504"/>
    </source>
</evidence>
<comment type="caution">
    <text evidence="2">The sequence shown here is derived from an EMBL/GenBank/DDBJ whole genome shotgun (WGS) entry which is preliminary data.</text>
</comment>
<keyword evidence="1" id="KW-0812">Transmembrane</keyword>